<protein>
    <submittedName>
        <fullName evidence="3">Uncharacterized protein</fullName>
    </submittedName>
</protein>
<reference evidence="3" key="1">
    <citation type="submission" date="2022-10" db="EMBL/GenBank/DDBJ databases">
        <title>The complete genomes of actinobacterial strains from the NBC collection.</title>
        <authorList>
            <person name="Joergensen T.S."/>
            <person name="Alvarez Arevalo M."/>
            <person name="Sterndorff E.B."/>
            <person name="Faurdal D."/>
            <person name="Vuksanovic O."/>
            <person name="Mourched A.-S."/>
            <person name="Charusanti P."/>
            <person name="Shaw S."/>
            <person name="Blin K."/>
            <person name="Weber T."/>
        </authorList>
    </citation>
    <scope>NUCLEOTIDE SEQUENCE</scope>
    <source>
        <strain evidence="3">NBC 00180</strain>
    </source>
</reference>
<gene>
    <name evidence="3" type="ORF">OG477_16765</name>
</gene>
<evidence type="ECO:0000256" key="1">
    <source>
        <dbReference type="SAM" id="MobiDB-lite"/>
    </source>
</evidence>
<evidence type="ECO:0000256" key="2">
    <source>
        <dbReference type="SAM" id="SignalP"/>
    </source>
</evidence>
<proteinExistence type="predicted"/>
<sequence length="64" mass="6621">MSASAPPARRPYARLLAATLVTIAALTLTACEDGQGLRDEGPAALHDPGTAKGHPNDIRAAFRP</sequence>
<dbReference type="EMBL" id="CP108140">
    <property type="protein sequence ID" value="WTP86926.1"/>
    <property type="molecule type" value="Genomic_DNA"/>
</dbReference>
<feature type="chain" id="PRO_5043670154" evidence="2">
    <location>
        <begin position="31"/>
        <end position="64"/>
    </location>
</feature>
<keyword evidence="2" id="KW-0732">Signal</keyword>
<organism evidence="3">
    <name type="scientific">Streptomyces sp. NBC_00180</name>
    <dbReference type="NCBI Taxonomy" id="2903632"/>
    <lineage>
        <taxon>Bacteria</taxon>
        <taxon>Bacillati</taxon>
        <taxon>Actinomycetota</taxon>
        <taxon>Actinomycetes</taxon>
        <taxon>Kitasatosporales</taxon>
        <taxon>Streptomycetaceae</taxon>
        <taxon>Streptomyces</taxon>
    </lineage>
</organism>
<accession>A0AAU1HXS4</accession>
<name>A0AAU1HXS4_9ACTN</name>
<feature type="region of interest" description="Disordered" evidence="1">
    <location>
        <begin position="34"/>
        <end position="64"/>
    </location>
</feature>
<dbReference type="AlphaFoldDB" id="A0AAU1HXS4"/>
<evidence type="ECO:0000313" key="3">
    <source>
        <dbReference type="EMBL" id="WTP86926.1"/>
    </source>
</evidence>
<feature type="signal peptide" evidence="2">
    <location>
        <begin position="1"/>
        <end position="30"/>
    </location>
</feature>